<keyword evidence="3" id="KW-1185">Reference proteome</keyword>
<dbReference type="OrthoDB" id="7067467at2"/>
<dbReference type="EMBL" id="LVJZ01000003">
    <property type="protein sequence ID" value="ODB97160.1"/>
    <property type="molecule type" value="Genomic_DNA"/>
</dbReference>
<sequence>MTKRKGVLQKISLISAGVSFLLAIASSVMLYFQIESVGKDDPISASFMASTFFFVCVGVVLAVIGKADLPSFKSDNSETERN</sequence>
<accession>A0A1E2UQZ2</accession>
<keyword evidence="1" id="KW-1133">Transmembrane helix</keyword>
<proteinExistence type="predicted"/>
<feature type="transmembrane region" description="Helical" evidence="1">
    <location>
        <begin position="12"/>
        <end position="32"/>
    </location>
</feature>
<evidence type="ECO:0000313" key="2">
    <source>
        <dbReference type="EMBL" id="ODB97160.1"/>
    </source>
</evidence>
<evidence type="ECO:0000313" key="3">
    <source>
        <dbReference type="Proteomes" id="UP000094849"/>
    </source>
</evidence>
<dbReference type="Proteomes" id="UP000094849">
    <property type="component" value="Unassembled WGS sequence"/>
</dbReference>
<keyword evidence="1" id="KW-0472">Membrane</keyword>
<protein>
    <submittedName>
        <fullName evidence="2">Uncharacterized protein</fullName>
    </submittedName>
</protein>
<comment type="caution">
    <text evidence="2">The sequence shown here is derived from an EMBL/GenBank/DDBJ whole genome shotgun (WGS) entry which is preliminary data.</text>
</comment>
<reference evidence="2 3" key="1">
    <citation type="submission" date="2016-03" db="EMBL/GenBank/DDBJ databases">
        <title>Chemosynthetic sulphur-oxidizing symbionts of marine invertebrate animals are capable of nitrogen fixation.</title>
        <authorList>
            <person name="Petersen J.M."/>
            <person name="Kemper A."/>
            <person name="Gruber-Vodicka H."/>
            <person name="Cardini U."/>
            <person name="Geest Mvander."/>
            <person name="Kleiner M."/>
            <person name="Bulgheresi S."/>
            <person name="Fussmann M."/>
            <person name="Herbold C."/>
            <person name="Seah B.K.B."/>
            <person name="Antony C.Paul."/>
            <person name="Liu D."/>
            <person name="Belitz A."/>
            <person name="Weber M."/>
        </authorList>
    </citation>
    <scope>NUCLEOTIDE SEQUENCE [LARGE SCALE GENOMIC DNA]</scope>
    <source>
        <strain evidence="2">G_D</strain>
    </source>
</reference>
<gene>
    <name evidence="2" type="ORF">A3196_10535</name>
</gene>
<feature type="transmembrane region" description="Helical" evidence="1">
    <location>
        <begin position="44"/>
        <end position="64"/>
    </location>
</feature>
<name>A0A1E2UQZ2_9GAMM</name>
<dbReference type="AlphaFoldDB" id="A0A1E2UQZ2"/>
<organism evidence="2 3">
    <name type="scientific">Candidatus Thiodiazotropha endoloripes</name>
    <dbReference type="NCBI Taxonomy" id="1818881"/>
    <lineage>
        <taxon>Bacteria</taxon>
        <taxon>Pseudomonadati</taxon>
        <taxon>Pseudomonadota</taxon>
        <taxon>Gammaproteobacteria</taxon>
        <taxon>Chromatiales</taxon>
        <taxon>Sedimenticolaceae</taxon>
        <taxon>Candidatus Thiodiazotropha</taxon>
    </lineage>
</organism>
<evidence type="ECO:0000256" key="1">
    <source>
        <dbReference type="SAM" id="Phobius"/>
    </source>
</evidence>
<dbReference type="RefSeq" id="WP_069004927.1">
    <property type="nucleotide sequence ID" value="NZ_LVJW01000003.1"/>
</dbReference>
<keyword evidence="1" id="KW-0812">Transmembrane</keyword>